<dbReference type="AlphaFoldDB" id="A0A9W8I3N4"/>
<dbReference type="OrthoDB" id="5600357at2759"/>
<organism evidence="2 3">
    <name type="scientific">Coemansia guatemalensis</name>
    <dbReference type="NCBI Taxonomy" id="2761395"/>
    <lineage>
        <taxon>Eukaryota</taxon>
        <taxon>Fungi</taxon>
        <taxon>Fungi incertae sedis</taxon>
        <taxon>Zoopagomycota</taxon>
        <taxon>Kickxellomycotina</taxon>
        <taxon>Kickxellomycetes</taxon>
        <taxon>Kickxellales</taxon>
        <taxon>Kickxellaceae</taxon>
        <taxon>Coemansia</taxon>
    </lineage>
</organism>
<proteinExistence type="predicted"/>
<dbReference type="EMBL" id="JANBUO010000106">
    <property type="protein sequence ID" value="KAJ2807463.1"/>
    <property type="molecule type" value="Genomic_DNA"/>
</dbReference>
<evidence type="ECO:0000313" key="3">
    <source>
        <dbReference type="Proteomes" id="UP001140094"/>
    </source>
</evidence>
<feature type="compositionally biased region" description="Acidic residues" evidence="1">
    <location>
        <begin position="460"/>
        <end position="478"/>
    </location>
</feature>
<feature type="compositionally biased region" description="Polar residues" evidence="1">
    <location>
        <begin position="351"/>
        <end position="367"/>
    </location>
</feature>
<sequence>MDDATHSNADAGTVGIATLDGKMEDFGLVDYEPPVSDTHSSVEPPDSAPANEAGDDNSADGLIDYQESDYYDESDAGAEFVDTEEGYSAESRAEETGDSHLVSATTIAAASAAAAAAFASASLEQSTTASVAQNEQYYDADDVMIISDEEEEEEEGEGAVAASAQEHLSDAQPDAGEGTEGENNFYGIDEQQQQQQWQEAGIDGGAGVPETWVYSEGEWVVYLGPEQRSYTAEFQTGLFALSLSELMDVLHGDFVVDTSMELALEFPSLGVVIDQRDDESRQLSLKQLYMCHVAAVAMGRLPLDYASSPYYSSSSLQGAFFCPSPEAFSFVIRTRPKLSYTILRIMQTASDHAEQQQQQPQNVSGASETDHPQTEEQHVVVDEEDGEEPEAVGNGHVAADDDDDQASAEGVANGEEPDEADEEEEADTAQLVEDDEEDEDEDEDFEPEDEEKEDHVLDPDAVDEEEEEEEPANGELEEGTSASHKEEEAEAPAEEPLEEEDGVKTRVDSQNASPTNKRTKEQQLGADAKNVVEGEEEPASKKAKSDDELETDQQPVAT</sequence>
<evidence type="ECO:0000256" key="1">
    <source>
        <dbReference type="SAM" id="MobiDB-lite"/>
    </source>
</evidence>
<protein>
    <submittedName>
        <fullName evidence="2">Uncharacterized protein</fullName>
    </submittedName>
</protein>
<gene>
    <name evidence="2" type="ORF">H4R20_001280</name>
</gene>
<feature type="region of interest" description="Disordered" evidence="1">
    <location>
        <begin position="25"/>
        <end position="70"/>
    </location>
</feature>
<accession>A0A9W8I3N4</accession>
<reference evidence="2" key="1">
    <citation type="submission" date="2022-07" db="EMBL/GenBank/DDBJ databases">
        <title>Phylogenomic reconstructions and comparative analyses of Kickxellomycotina fungi.</title>
        <authorList>
            <person name="Reynolds N.K."/>
            <person name="Stajich J.E."/>
            <person name="Barry K."/>
            <person name="Grigoriev I.V."/>
            <person name="Crous P."/>
            <person name="Smith M.E."/>
        </authorList>
    </citation>
    <scope>NUCLEOTIDE SEQUENCE</scope>
    <source>
        <strain evidence="2">NRRL 1565</strain>
    </source>
</reference>
<feature type="region of interest" description="Disordered" evidence="1">
    <location>
        <begin position="149"/>
        <end position="184"/>
    </location>
</feature>
<feature type="compositionally biased region" description="Acidic residues" evidence="1">
    <location>
        <begin position="488"/>
        <end position="501"/>
    </location>
</feature>
<dbReference type="Proteomes" id="UP001140094">
    <property type="component" value="Unassembled WGS sequence"/>
</dbReference>
<evidence type="ECO:0000313" key="2">
    <source>
        <dbReference type="EMBL" id="KAJ2807463.1"/>
    </source>
</evidence>
<name>A0A9W8I3N4_9FUNG</name>
<feature type="region of interest" description="Disordered" evidence="1">
    <location>
        <begin position="351"/>
        <end position="558"/>
    </location>
</feature>
<feature type="compositionally biased region" description="Acidic residues" evidence="1">
    <location>
        <begin position="415"/>
        <end position="452"/>
    </location>
</feature>
<keyword evidence="3" id="KW-1185">Reference proteome</keyword>
<feature type="compositionally biased region" description="Basic and acidic residues" evidence="1">
    <location>
        <begin position="368"/>
        <end position="381"/>
    </location>
</feature>
<comment type="caution">
    <text evidence="2">The sequence shown here is derived from an EMBL/GenBank/DDBJ whole genome shotgun (WGS) entry which is preliminary data.</text>
</comment>